<proteinExistence type="predicted"/>
<name>A0AA39SYJ1_ACESA</name>
<feature type="compositionally biased region" description="Basic and acidic residues" evidence="1">
    <location>
        <begin position="102"/>
        <end position="113"/>
    </location>
</feature>
<organism evidence="2 3">
    <name type="scientific">Acer saccharum</name>
    <name type="common">Sugar maple</name>
    <dbReference type="NCBI Taxonomy" id="4024"/>
    <lineage>
        <taxon>Eukaryota</taxon>
        <taxon>Viridiplantae</taxon>
        <taxon>Streptophyta</taxon>
        <taxon>Embryophyta</taxon>
        <taxon>Tracheophyta</taxon>
        <taxon>Spermatophyta</taxon>
        <taxon>Magnoliopsida</taxon>
        <taxon>eudicotyledons</taxon>
        <taxon>Gunneridae</taxon>
        <taxon>Pentapetalae</taxon>
        <taxon>rosids</taxon>
        <taxon>malvids</taxon>
        <taxon>Sapindales</taxon>
        <taxon>Sapindaceae</taxon>
        <taxon>Hippocastanoideae</taxon>
        <taxon>Acereae</taxon>
        <taxon>Acer</taxon>
    </lineage>
</organism>
<accession>A0AA39SYJ1</accession>
<evidence type="ECO:0000256" key="1">
    <source>
        <dbReference type="SAM" id="MobiDB-lite"/>
    </source>
</evidence>
<protein>
    <submittedName>
        <fullName evidence="2">Uncharacterized protein</fullName>
    </submittedName>
</protein>
<gene>
    <name evidence="2" type="ORF">LWI29_008766</name>
</gene>
<feature type="region of interest" description="Disordered" evidence="1">
    <location>
        <begin position="67"/>
        <end position="129"/>
    </location>
</feature>
<evidence type="ECO:0000313" key="2">
    <source>
        <dbReference type="EMBL" id="KAK0599798.1"/>
    </source>
</evidence>
<reference evidence="2" key="1">
    <citation type="journal article" date="2022" name="Plant J.">
        <title>Strategies of tolerance reflected in two North American maple genomes.</title>
        <authorList>
            <person name="McEvoy S.L."/>
            <person name="Sezen U.U."/>
            <person name="Trouern-Trend A."/>
            <person name="McMahon S.M."/>
            <person name="Schaberg P.G."/>
            <person name="Yang J."/>
            <person name="Wegrzyn J.L."/>
            <person name="Swenson N.G."/>
        </authorList>
    </citation>
    <scope>NUCLEOTIDE SEQUENCE</scope>
    <source>
        <strain evidence="2">NS2018</strain>
    </source>
</reference>
<dbReference type="EMBL" id="JAUESC010000003">
    <property type="protein sequence ID" value="KAK0599798.1"/>
    <property type="molecule type" value="Genomic_DNA"/>
</dbReference>
<keyword evidence="3" id="KW-1185">Reference proteome</keyword>
<sequence>MESTSRAADYSGDRRILEEAISKDRLKVSMLVREDLMWKQLGGLSRLRLKPTSKQPKVAEAVKIDKKRIASTMSNLEDSDSTDLGSSSDFGPGPNQMFLRGECSKRRSEERKSASGPGDGPHMLDNNKV</sequence>
<dbReference type="Proteomes" id="UP001168877">
    <property type="component" value="Unassembled WGS sequence"/>
</dbReference>
<reference evidence="2" key="2">
    <citation type="submission" date="2023-06" db="EMBL/GenBank/DDBJ databases">
        <authorList>
            <person name="Swenson N.G."/>
            <person name="Wegrzyn J.L."/>
            <person name="Mcevoy S.L."/>
        </authorList>
    </citation>
    <scope>NUCLEOTIDE SEQUENCE</scope>
    <source>
        <strain evidence="2">NS2018</strain>
        <tissue evidence="2">Leaf</tissue>
    </source>
</reference>
<comment type="caution">
    <text evidence="2">The sequence shown here is derived from an EMBL/GenBank/DDBJ whole genome shotgun (WGS) entry which is preliminary data.</text>
</comment>
<evidence type="ECO:0000313" key="3">
    <source>
        <dbReference type="Proteomes" id="UP001168877"/>
    </source>
</evidence>
<dbReference type="AlphaFoldDB" id="A0AA39SYJ1"/>